<feature type="transmembrane region" description="Helical" evidence="1">
    <location>
        <begin position="347"/>
        <end position="365"/>
    </location>
</feature>
<dbReference type="InterPro" id="IPR003594">
    <property type="entry name" value="HATPase_dom"/>
</dbReference>
<dbReference type="PANTHER" id="PTHR34220">
    <property type="entry name" value="SENSOR HISTIDINE KINASE YPDA"/>
    <property type="match status" value="1"/>
</dbReference>
<keyword evidence="4" id="KW-1185">Reference proteome</keyword>
<keyword evidence="1" id="KW-1133">Transmembrane helix</keyword>
<evidence type="ECO:0000259" key="2">
    <source>
        <dbReference type="SMART" id="SM00387"/>
    </source>
</evidence>
<sequence>MINSRIYLFIIILLVLGRPVEGWSQSKDSSDGRFGNYFLFNMNTTEKQHMVRQPVYFPISDTAIYQIFERINDRNAASLTATSPASAIILGVKLNPSLKHYFSATVGSISKEYYSFLIQDSSEAILVAMGINSSNYKDFRYHVVQNDSVELVPWSPVTDLRKDYGAKEPFALIGKFNHPGKWIVVEVYNVKDYRTREGVVFDWRTDLKPKLEQIIAEVPGNYFNILHPSVNRQYATRFNKITGAPDDMRLPADSIRNLIFQFKKSGTLLSAAYLISKTDKTTDTSKLGLIDNHGYFTLDGDQIREAGKYEIIFQRQTLKASWEEDQLLRIPFEVIATPSNSAIAKKLLISILITIIALLISFWIYRRTMRKHLKKMELQKEMATLKLNSIKSQLNPHFIFNALSSIQNLMNKQAIPEANHYLNKFALLTRSTLESSAQDMISLEQEWAIADNYLRMEQLRFGFHYDLQMDGTLNSSLIEVPPLLLQPLIENAVKHGIAAKKEGTIFVSAKPSGKDLVLYITDNGKGFDANMDQTGFGIRLSKERLELLNTIYADKPFSMQILSDNNGTIVTITLKNWL</sequence>
<dbReference type="InterPro" id="IPR036890">
    <property type="entry name" value="HATPase_C_sf"/>
</dbReference>
<dbReference type="EMBL" id="JAKLTR010000010">
    <property type="protein sequence ID" value="MCG2615831.1"/>
    <property type="molecule type" value="Genomic_DNA"/>
</dbReference>
<dbReference type="Pfam" id="PF02518">
    <property type="entry name" value="HATPase_c"/>
    <property type="match status" value="1"/>
</dbReference>
<protein>
    <submittedName>
        <fullName evidence="3">Histidine kinase</fullName>
    </submittedName>
</protein>
<feature type="domain" description="Histidine kinase/HSP90-like ATPase" evidence="2">
    <location>
        <begin position="480"/>
        <end position="578"/>
    </location>
</feature>
<keyword evidence="1" id="KW-0812">Transmembrane</keyword>
<dbReference type="SMART" id="SM00387">
    <property type="entry name" value="HATPase_c"/>
    <property type="match status" value="1"/>
</dbReference>
<dbReference type="PANTHER" id="PTHR34220:SF7">
    <property type="entry name" value="SENSOR HISTIDINE KINASE YPDA"/>
    <property type="match status" value="1"/>
</dbReference>
<evidence type="ECO:0000313" key="4">
    <source>
        <dbReference type="Proteomes" id="UP001165367"/>
    </source>
</evidence>
<comment type="caution">
    <text evidence="3">The sequence shown here is derived from an EMBL/GenBank/DDBJ whole genome shotgun (WGS) entry which is preliminary data.</text>
</comment>
<proteinExistence type="predicted"/>
<dbReference type="InterPro" id="IPR050640">
    <property type="entry name" value="Bact_2-comp_sensor_kinase"/>
</dbReference>
<dbReference type="SUPFAM" id="SSF55874">
    <property type="entry name" value="ATPase domain of HSP90 chaperone/DNA topoisomerase II/histidine kinase"/>
    <property type="match status" value="1"/>
</dbReference>
<name>A0ABS9KU16_9BACT</name>
<organism evidence="3 4">
    <name type="scientific">Terrimonas ginsenosidimutans</name>
    <dbReference type="NCBI Taxonomy" id="2908004"/>
    <lineage>
        <taxon>Bacteria</taxon>
        <taxon>Pseudomonadati</taxon>
        <taxon>Bacteroidota</taxon>
        <taxon>Chitinophagia</taxon>
        <taxon>Chitinophagales</taxon>
        <taxon>Chitinophagaceae</taxon>
        <taxon>Terrimonas</taxon>
    </lineage>
</organism>
<dbReference type="Pfam" id="PF06580">
    <property type="entry name" value="His_kinase"/>
    <property type="match status" value="1"/>
</dbReference>
<keyword evidence="3" id="KW-0418">Kinase</keyword>
<evidence type="ECO:0000256" key="1">
    <source>
        <dbReference type="SAM" id="Phobius"/>
    </source>
</evidence>
<evidence type="ECO:0000313" key="3">
    <source>
        <dbReference type="EMBL" id="MCG2615831.1"/>
    </source>
</evidence>
<gene>
    <name evidence="3" type="ORF">LZZ85_16165</name>
</gene>
<reference evidence="3" key="1">
    <citation type="submission" date="2022-01" db="EMBL/GenBank/DDBJ databases">
        <authorList>
            <person name="Jo J.-H."/>
            <person name="Im W.-T."/>
        </authorList>
    </citation>
    <scope>NUCLEOTIDE SEQUENCE</scope>
    <source>
        <strain evidence="3">NA20</strain>
    </source>
</reference>
<dbReference type="InterPro" id="IPR010559">
    <property type="entry name" value="Sig_transdc_His_kin_internal"/>
</dbReference>
<dbReference type="GO" id="GO:0016301">
    <property type="term" value="F:kinase activity"/>
    <property type="evidence" value="ECO:0007669"/>
    <property type="project" value="UniProtKB-KW"/>
</dbReference>
<accession>A0ABS9KU16</accession>
<keyword evidence="3" id="KW-0808">Transferase</keyword>
<dbReference type="Gene3D" id="3.30.565.10">
    <property type="entry name" value="Histidine kinase-like ATPase, C-terminal domain"/>
    <property type="match status" value="1"/>
</dbReference>
<keyword evidence="1" id="KW-0472">Membrane</keyword>
<dbReference type="Proteomes" id="UP001165367">
    <property type="component" value="Unassembled WGS sequence"/>
</dbReference>
<dbReference type="RefSeq" id="WP_237874079.1">
    <property type="nucleotide sequence ID" value="NZ_JAKLTR010000010.1"/>
</dbReference>